<reference evidence="1" key="2">
    <citation type="submission" date="2011-02" db="EMBL/GenBank/DDBJ databases">
        <authorList>
            <person name="MacLean D."/>
        </authorList>
    </citation>
    <scope>NUCLEOTIDE SEQUENCE</scope>
</reference>
<accession>F0WYP0</accession>
<evidence type="ECO:0000313" key="1">
    <source>
        <dbReference type="EMBL" id="CCA26599.1"/>
    </source>
</evidence>
<reference evidence="1" key="1">
    <citation type="journal article" date="2011" name="PLoS Biol.">
        <title>Gene gain and loss during evolution of obligate parasitism in the white rust pathogen of Arabidopsis thaliana.</title>
        <authorList>
            <person name="Kemen E."/>
            <person name="Gardiner A."/>
            <person name="Schultz-Larsen T."/>
            <person name="Kemen A.C."/>
            <person name="Balmuth A.L."/>
            <person name="Robert-Seilaniantz A."/>
            <person name="Bailey K."/>
            <person name="Holub E."/>
            <person name="Studholme D.J."/>
            <person name="Maclean D."/>
            <person name="Jones J.D."/>
        </authorList>
    </citation>
    <scope>NUCLEOTIDE SEQUENCE</scope>
</reference>
<name>F0WYP0_9STRA</name>
<dbReference type="HOGENOM" id="CLU_196331_0_0_1"/>
<organism evidence="1">
    <name type="scientific">Albugo laibachii Nc14</name>
    <dbReference type="NCBI Taxonomy" id="890382"/>
    <lineage>
        <taxon>Eukaryota</taxon>
        <taxon>Sar</taxon>
        <taxon>Stramenopiles</taxon>
        <taxon>Oomycota</taxon>
        <taxon>Peronosporomycetes</taxon>
        <taxon>Albuginales</taxon>
        <taxon>Albuginaceae</taxon>
        <taxon>Albugo</taxon>
    </lineage>
</organism>
<proteinExistence type="predicted"/>
<protein>
    <submittedName>
        <fullName evidence="1">AlNc14C393G11303 protein</fullName>
    </submittedName>
</protein>
<sequence>MQYDEDFVLLVYMVRDTYNQHSFFGAAKFDLCNKNSEWPFTSNAVCTLALIDYLLINTNDNRFLRA</sequence>
<dbReference type="EMBL" id="FR824436">
    <property type="protein sequence ID" value="CCA26599.1"/>
    <property type="molecule type" value="Genomic_DNA"/>
</dbReference>
<dbReference type="AlphaFoldDB" id="F0WYP0"/>
<gene>
    <name evidence="1" type="primary">AlNc14C393G11303</name>
    <name evidence="1" type="ORF">ALNC14_127430</name>
</gene>